<dbReference type="InterPro" id="IPR005074">
    <property type="entry name" value="Peptidase_C39"/>
</dbReference>
<keyword evidence="6" id="KW-0378">Hydrolase</keyword>
<dbReference type="Gene3D" id="3.90.70.10">
    <property type="entry name" value="Cysteine proteinases"/>
    <property type="match status" value="1"/>
</dbReference>
<proteinExistence type="predicted"/>
<evidence type="ECO:0000313" key="15">
    <source>
        <dbReference type="EMBL" id="SES88731.1"/>
    </source>
</evidence>
<evidence type="ECO:0000256" key="8">
    <source>
        <dbReference type="ARBA" id="ARBA00022840"/>
    </source>
</evidence>
<dbReference type="GO" id="GO:0015421">
    <property type="term" value="F:ABC-type oligopeptide transporter activity"/>
    <property type="evidence" value="ECO:0007669"/>
    <property type="project" value="TreeGrafter"/>
</dbReference>
<evidence type="ECO:0000256" key="9">
    <source>
        <dbReference type="ARBA" id="ARBA00022989"/>
    </source>
</evidence>
<keyword evidence="9 11" id="KW-1133">Transmembrane helix</keyword>
<reference evidence="15 16" key="1">
    <citation type="submission" date="2016-10" db="EMBL/GenBank/DDBJ databases">
        <authorList>
            <person name="de Groot N.N."/>
        </authorList>
    </citation>
    <scope>NUCLEOTIDE SEQUENCE [LARGE SCALE GENOMIC DNA]</scope>
    <source>
        <strain evidence="15 16">KH1P1</strain>
    </source>
</reference>
<dbReference type="PANTHER" id="PTHR43394:SF1">
    <property type="entry name" value="ATP-BINDING CASSETTE SUB-FAMILY B MEMBER 10, MITOCHONDRIAL"/>
    <property type="match status" value="1"/>
</dbReference>
<keyword evidence="2" id="KW-0813">Transport</keyword>
<dbReference type="InterPro" id="IPR011527">
    <property type="entry name" value="ABC1_TM_dom"/>
</dbReference>
<evidence type="ECO:0000256" key="2">
    <source>
        <dbReference type="ARBA" id="ARBA00022448"/>
    </source>
</evidence>
<dbReference type="eggNOG" id="COG2274">
    <property type="taxonomic scope" value="Bacteria"/>
</dbReference>
<evidence type="ECO:0000313" key="16">
    <source>
        <dbReference type="Proteomes" id="UP000199820"/>
    </source>
</evidence>
<dbReference type="Proteomes" id="UP000199820">
    <property type="component" value="Unassembled WGS sequence"/>
</dbReference>
<dbReference type="InterPro" id="IPR027417">
    <property type="entry name" value="P-loop_NTPase"/>
</dbReference>
<feature type="domain" description="Peptidase C39" evidence="14">
    <location>
        <begin position="14"/>
        <end position="134"/>
    </location>
</feature>
<dbReference type="InterPro" id="IPR003439">
    <property type="entry name" value="ABC_transporter-like_ATP-bd"/>
</dbReference>
<dbReference type="GO" id="GO:0005886">
    <property type="term" value="C:plasma membrane"/>
    <property type="evidence" value="ECO:0007669"/>
    <property type="project" value="UniProtKB-SubCell"/>
</dbReference>
<comment type="subcellular location">
    <subcellularLocation>
        <location evidence="1">Cell membrane</location>
        <topology evidence="1">Multi-pass membrane protein</topology>
    </subcellularLocation>
</comment>
<evidence type="ECO:0000256" key="1">
    <source>
        <dbReference type="ARBA" id="ARBA00004651"/>
    </source>
</evidence>
<dbReference type="OrthoDB" id="9762778at2"/>
<dbReference type="GO" id="GO:0005524">
    <property type="term" value="F:ATP binding"/>
    <property type="evidence" value="ECO:0007669"/>
    <property type="project" value="UniProtKB-KW"/>
</dbReference>
<dbReference type="AlphaFoldDB" id="A0A1I0A3S8"/>
<keyword evidence="16" id="KW-1185">Reference proteome</keyword>
<feature type="transmembrane region" description="Helical" evidence="11">
    <location>
        <begin position="301"/>
        <end position="320"/>
    </location>
</feature>
<feature type="transmembrane region" description="Helical" evidence="11">
    <location>
        <begin position="204"/>
        <end position="225"/>
    </location>
</feature>
<organism evidence="15 16">
    <name type="scientific">[Clostridium] aminophilum</name>
    <dbReference type="NCBI Taxonomy" id="1526"/>
    <lineage>
        <taxon>Bacteria</taxon>
        <taxon>Bacillati</taxon>
        <taxon>Bacillota</taxon>
        <taxon>Clostridia</taxon>
        <taxon>Lachnospirales</taxon>
        <taxon>Lachnospiraceae</taxon>
    </lineage>
</organism>
<evidence type="ECO:0000259" key="14">
    <source>
        <dbReference type="PROSITE" id="PS50990"/>
    </source>
</evidence>
<keyword evidence="3" id="KW-1003">Cell membrane</keyword>
<keyword evidence="4 11" id="KW-0812">Transmembrane</keyword>
<dbReference type="EMBL" id="FOIL01000001">
    <property type="protein sequence ID" value="SES88731.1"/>
    <property type="molecule type" value="Genomic_DNA"/>
</dbReference>
<accession>A0A1I0A3S8</accession>
<gene>
    <name evidence="15" type="ORF">SAMN04487771_100178</name>
</gene>
<dbReference type="InterPro" id="IPR003593">
    <property type="entry name" value="AAA+_ATPase"/>
</dbReference>
<dbReference type="PROSITE" id="PS50929">
    <property type="entry name" value="ABC_TM1F"/>
    <property type="match status" value="1"/>
</dbReference>
<dbReference type="GO" id="GO:0016887">
    <property type="term" value="F:ATP hydrolysis activity"/>
    <property type="evidence" value="ECO:0007669"/>
    <property type="project" value="InterPro"/>
</dbReference>
<dbReference type="SMART" id="SM00382">
    <property type="entry name" value="AAA"/>
    <property type="match status" value="1"/>
</dbReference>
<dbReference type="SUPFAM" id="SSF90123">
    <property type="entry name" value="ABC transporter transmembrane region"/>
    <property type="match status" value="1"/>
</dbReference>
<evidence type="ECO:0000259" key="13">
    <source>
        <dbReference type="PROSITE" id="PS50929"/>
    </source>
</evidence>
<keyword evidence="10 11" id="KW-0472">Membrane</keyword>
<feature type="domain" description="ABC transporter" evidence="12">
    <location>
        <begin position="484"/>
        <end position="717"/>
    </location>
</feature>
<dbReference type="Gene3D" id="3.40.50.300">
    <property type="entry name" value="P-loop containing nucleotide triphosphate hydrolases"/>
    <property type="match status" value="1"/>
</dbReference>
<dbReference type="InterPro" id="IPR017871">
    <property type="entry name" value="ABC_transporter-like_CS"/>
</dbReference>
<dbReference type="Pfam" id="PF03412">
    <property type="entry name" value="Peptidase_C39"/>
    <property type="match status" value="1"/>
</dbReference>
<dbReference type="PROSITE" id="PS50990">
    <property type="entry name" value="PEPTIDASE_C39"/>
    <property type="match status" value="1"/>
</dbReference>
<dbReference type="Gene3D" id="1.20.1560.10">
    <property type="entry name" value="ABC transporter type 1, transmembrane domain"/>
    <property type="match status" value="1"/>
</dbReference>
<evidence type="ECO:0000256" key="10">
    <source>
        <dbReference type="ARBA" id="ARBA00023136"/>
    </source>
</evidence>
<dbReference type="Pfam" id="PF00664">
    <property type="entry name" value="ABC_membrane"/>
    <property type="match status" value="1"/>
</dbReference>
<dbReference type="InterPro" id="IPR039421">
    <property type="entry name" value="Type_1_exporter"/>
</dbReference>
<dbReference type="InterPro" id="IPR036640">
    <property type="entry name" value="ABC1_TM_sf"/>
</dbReference>
<evidence type="ECO:0000256" key="3">
    <source>
        <dbReference type="ARBA" id="ARBA00022475"/>
    </source>
</evidence>
<keyword evidence="5" id="KW-0547">Nucleotide-binding</keyword>
<dbReference type="PANTHER" id="PTHR43394">
    <property type="entry name" value="ATP-DEPENDENT PERMEASE MDL1, MITOCHONDRIAL"/>
    <property type="match status" value="1"/>
</dbReference>
<keyword evidence="8 15" id="KW-0067">ATP-binding</keyword>
<dbReference type="FunFam" id="3.40.50.300:FF:000299">
    <property type="entry name" value="ABC transporter ATP-binding protein/permease"/>
    <property type="match status" value="1"/>
</dbReference>
<evidence type="ECO:0000256" key="6">
    <source>
        <dbReference type="ARBA" id="ARBA00022801"/>
    </source>
</evidence>
<dbReference type="Pfam" id="PF00005">
    <property type="entry name" value="ABC_tran"/>
    <property type="match status" value="1"/>
</dbReference>
<evidence type="ECO:0000256" key="7">
    <source>
        <dbReference type="ARBA" id="ARBA00022807"/>
    </source>
</evidence>
<feature type="transmembrane region" description="Helical" evidence="11">
    <location>
        <begin position="164"/>
        <end position="184"/>
    </location>
</feature>
<dbReference type="STRING" id="1526.SAMN02910262_00127"/>
<keyword evidence="7" id="KW-0788">Thiol protease</keyword>
<evidence type="ECO:0000256" key="5">
    <source>
        <dbReference type="ARBA" id="ARBA00022741"/>
    </source>
</evidence>
<protein>
    <submittedName>
        <fullName evidence="15">NHLM bacteriocin system ABC transporter, peptidase/ATP-binding protein</fullName>
    </submittedName>
</protein>
<evidence type="ECO:0000259" key="12">
    <source>
        <dbReference type="PROSITE" id="PS50893"/>
    </source>
</evidence>
<dbReference type="GO" id="GO:0006508">
    <property type="term" value="P:proteolysis"/>
    <property type="evidence" value="ECO:0007669"/>
    <property type="project" value="InterPro"/>
</dbReference>
<sequence length="718" mass="79513">MKRKKVVSTPVILQMEALECGAACLAMILAYYKSWIPLEKVRSDCGVSRDGSKALNIVKAARNYGFETTVKKYTPERVVEAGRFPCIVWWEEQHFVVLNGFKNGTAFLNDPAYGKVRIPYEEFVNSYSGLYIYMEPAKDYVPQGAKKSALRFLAGRVREHKTGFGLITLTALIVAVCEVVVPVFSDIYASRVLELNDREALTGLLFAFGITGIYHLLMGGINVIVSCRTMGKLAITSNIRFIRTILGHPLDFFSQRMSGDLTERQTENDVVARILTGTFAPLVIQIVFLAVYAGIMLRYSVILTAVGILAVCADFCAAWLTNAKRTDALRVTKRDEGKVEGVTVMGISMIETIKASGAENGFFEQWSGNYASYLTSRSRFTEVNRILSPLPELVERAALAVCISAGAALIMTGRITEGSFVAVYGLLNGFFRPVEKLLESQEDIQEMSSDMERIDDVINYPAEKTPEKISGKELEKAEKLIGSIKIENVTFGYSKLSEPLIEDFSLDIEKGSRIAIVGGSGSGKSTLAKLLTGLYRPWDGKITFDGKTIDEIPREIFLASVAMVDQDQVMFEDSIGNNIKMWDETIEDFDMILAARDAGIHEDIISRKGGYNSMLLENGRNLSGGQKQRLEIARALSAEPSILILDEATSALDARTEFEVARSISQRGITCIIIAHRLSTIRDCDRIIVLDDGEIVETGTHEELLAKEGYYSRLVRTE</sequence>
<dbReference type="PROSITE" id="PS00211">
    <property type="entry name" value="ABC_TRANSPORTER_1"/>
    <property type="match status" value="1"/>
</dbReference>
<dbReference type="GO" id="GO:0008234">
    <property type="term" value="F:cysteine-type peptidase activity"/>
    <property type="evidence" value="ECO:0007669"/>
    <property type="project" value="UniProtKB-KW"/>
</dbReference>
<feature type="transmembrane region" description="Helical" evidence="11">
    <location>
        <begin position="274"/>
        <end position="295"/>
    </location>
</feature>
<evidence type="ECO:0000256" key="4">
    <source>
        <dbReference type="ARBA" id="ARBA00022692"/>
    </source>
</evidence>
<name>A0A1I0A3S8_9FIRM</name>
<dbReference type="RefSeq" id="WP_074647701.1">
    <property type="nucleotide sequence ID" value="NZ_FOIL01000001.1"/>
</dbReference>
<feature type="domain" description="ABC transmembrane type-1" evidence="13">
    <location>
        <begin position="166"/>
        <end position="446"/>
    </location>
</feature>
<keyword evidence="7" id="KW-0645">Protease</keyword>
<evidence type="ECO:0000256" key="11">
    <source>
        <dbReference type="SAM" id="Phobius"/>
    </source>
</evidence>
<dbReference type="SUPFAM" id="SSF52540">
    <property type="entry name" value="P-loop containing nucleoside triphosphate hydrolases"/>
    <property type="match status" value="1"/>
</dbReference>
<dbReference type="PROSITE" id="PS50893">
    <property type="entry name" value="ABC_TRANSPORTER_2"/>
    <property type="match status" value="1"/>
</dbReference>